<evidence type="ECO:0000313" key="11">
    <source>
        <dbReference type="Proteomes" id="UP000799778"/>
    </source>
</evidence>
<evidence type="ECO:0000256" key="5">
    <source>
        <dbReference type="ARBA" id="ARBA00023125"/>
    </source>
</evidence>
<evidence type="ECO:0000256" key="8">
    <source>
        <dbReference type="SAM" id="MobiDB-lite"/>
    </source>
</evidence>
<feature type="compositionally biased region" description="Polar residues" evidence="8">
    <location>
        <begin position="7"/>
        <end position="22"/>
    </location>
</feature>
<evidence type="ECO:0000259" key="9">
    <source>
        <dbReference type="SMART" id="SM00906"/>
    </source>
</evidence>
<keyword evidence="4" id="KW-0805">Transcription regulation</keyword>
<evidence type="ECO:0000313" key="10">
    <source>
        <dbReference type="EMBL" id="KAF2008402.1"/>
    </source>
</evidence>
<proteinExistence type="predicted"/>
<dbReference type="InterPro" id="IPR007219">
    <property type="entry name" value="XnlR_reg_dom"/>
</dbReference>
<dbReference type="GO" id="GO:0045944">
    <property type="term" value="P:positive regulation of transcription by RNA polymerase II"/>
    <property type="evidence" value="ECO:0007669"/>
    <property type="project" value="TreeGrafter"/>
</dbReference>
<feature type="region of interest" description="Disordered" evidence="8">
    <location>
        <begin position="1"/>
        <end position="56"/>
    </location>
</feature>
<keyword evidence="3" id="KW-0862">Zinc</keyword>
<comment type="subcellular location">
    <subcellularLocation>
        <location evidence="1">Nucleus</location>
    </subcellularLocation>
</comment>
<sequence>MLESRLSETSSPSFEDTASSRILQEDRNRSNQTSPIAGVIDPALRESSSTKEATDAMQEASYLSLSAMAEPTDRQSDVSRGLSFLSLLSAAMKVNGTNPTLPEGRNPSLTGSLADFRSHFITEYDFLDKIDPSEPFQVFQNAVVQSYPFITEFELGAALAQIMDARKNGTFDQILNQDTGKVAIVYLGLAIGILLSSDYNYKELIANELIFKAVQLMTNVFDNATDLTMGQCLTALTIASLFTTHGGSTWHLLGLAMMRCISSGWHTARGPTFNSHDEDSRRKSRLLWSLYSLDTYISSSLDRPYCLNNEDILVSPPLSNTSSPNRSEDASHRCLVQHAQIIRNIRDDMDGEILSHFINLRHWKETLPGQVNYSPLQQSHLYNRGLIEILQQSRVILDPSCSMIAQHAEESFIAFLDVYEGSLIQRESAPSALDSLQIFFIGIWMALRLSTNTAMSDIEGAHERYLHAISWCMSILAQLSMRYPPVQSLRDILLELQLAHLSLGPPIQPDRLQRLVSESPISISAGFRNVIFVGFPSRVEQQPRIRS</sequence>
<dbReference type="PANTHER" id="PTHR47782">
    <property type="entry name" value="ZN(II)2CYS6 TRANSCRIPTION FACTOR (EUROFUNG)-RELATED"/>
    <property type="match status" value="1"/>
</dbReference>
<evidence type="ECO:0000256" key="1">
    <source>
        <dbReference type="ARBA" id="ARBA00004123"/>
    </source>
</evidence>
<keyword evidence="2" id="KW-0479">Metal-binding</keyword>
<accession>A0A6A5X654</accession>
<dbReference type="RefSeq" id="XP_033376741.1">
    <property type="nucleotide sequence ID" value="XM_033524103.1"/>
</dbReference>
<keyword evidence="7" id="KW-0539">Nucleus</keyword>
<gene>
    <name evidence="10" type="ORF">BU24DRAFT_360439</name>
</gene>
<dbReference type="EMBL" id="ML978084">
    <property type="protein sequence ID" value="KAF2008402.1"/>
    <property type="molecule type" value="Genomic_DNA"/>
</dbReference>
<dbReference type="GeneID" id="54281500"/>
<keyword evidence="11" id="KW-1185">Reference proteome</keyword>
<dbReference type="OrthoDB" id="1621678at2759"/>
<protein>
    <recommendedName>
        <fullName evidence="9">Xylanolytic transcriptional activator regulatory domain-containing protein</fullName>
    </recommendedName>
</protein>
<keyword evidence="6" id="KW-0804">Transcription</keyword>
<dbReference type="GO" id="GO:0005634">
    <property type="term" value="C:nucleus"/>
    <property type="evidence" value="ECO:0007669"/>
    <property type="project" value="UniProtKB-SubCell"/>
</dbReference>
<evidence type="ECO:0000256" key="4">
    <source>
        <dbReference type="ARBA" id="ARBA00023015"/>
    </source>
</evidence>
<evidence type="ECO:0000256" key="6">
    <source>
        <dbReference type="ARBA" id="ARBA00023163"/>
    </source>
</evidence>
<reference evidence="10" key="1">
    <citation type="journal article" date="2020" name="Stud. Mycol.">
        <title>101 Dothideomycetes genomes: a test case for predicting lifestyles and emergence of pathogens.</title>
        <authorList>
            <person name="Haridas S."/>
            <person name="Albert R."/>
            <person name="Binder M."/>
            <person name="Bloem J."/>
            <person name="Labutti K."/>
            <person name="Salamov A."/>
            <person name="Andreopoulos B."/>
            <person name="Baker S."/>
            <person name="Barry K."/>
            <person name="Bills G."/>
            <person name="Bluhm B."/>
            <person name="Cannon C."/>
            <person name="Castanera R."/>
            <person name="Culley D."/>
            <person name="Daum C."/>
            <person name="Ezra D."/>
            <person name="Gonzalez J."/>
            <person name="Henrissat B."/>
            <person name="Kuo A."/>
            <person name="Liang C."/>
            <person name="Lipzen A."/>
            <person name="Lutzoni F."/>
            <person name="Magnuson J."/>
            <person name="Mondo S."/>
            <person name="Nolan M."/>
            <person name="Ohm R."/>
            <person name="Pangilinan J."/>
            <person name="Park H.-J."/>
            <person name="Ramirez L."/>
            <person name="Alfaro M."/>
            <person name="Sun H."/>
            <person name="Tritt A."/>
            <person name="Yoshinaga Y."/>
            <person name="Zwiers L.-H."/>
            <person name="Turgeon B."/>
            <person name="Goodwin S."/>
            <person name="Spatafora J."/>
            <person name="Crous P."/>
            <person name="Grigoriev I."/>
        </authorList>
    </citation>
    <scope>NUCLEOTIDE SEQUENCE</scope>
    <source>
        <strain evidence="10">CBS 175.79</strain>
    </source>
</reference>
<name>A0A6A5X654_9PLEO</name>
<dbReference type="GO" id="GO:0006351">
    <property type="term" value="P:DNA-templated transcription"/>
    <property type="evidence" value="ECO:0007669"/>
    <property type="project" value="InterPro"/>
</dbReference>
<organism evidence="10 11">
    <name type="scientific">Aaosphaeria arxii CBS 175.79</name>
    <dbReference type="NCBI Taxonomy" id="1450172"/>
    <lineage>
        <taxon>Eukaryota</taxon>
        <taxon>Fungi</taxon>
        <taxon>Dikarya</taxon>
        <taxon>Ascomycota</taxon>
        <taxon>Pezizomycotina</taxon>
        <taxon>Dothideomycetes</taxon>
        <taxon>Pleosporomycetidae</taxon>
        <taxon>Pleosporales</taxon>
        <taxon>Pleosporales incertae sedis</taxon>
        <taxon>Aaosphaeria</taxon>
    </lineage>
</organism>
<dbReference type="GO" id="GO:0043565">
    <property type="term" value="F:sequence-specific DNA binding"/>
    <property type="evidence" value="ECO:0007669"/>
    <property type="project" value="TreeGrafter"/>
</dbReference>
<evidence type="ECO:0000256" key="3">
    <source>
        <dbReference type="ARBA" id="ARBA00022833"/>
    </source>
</evidence>
<keyword evidence="5" id="KW-0238">DNA-binding</keyword>
<dbReference type="AlphaFoldDB" id="A0A6A5X654"/>
<dbReference type="Pfam" id="PF04082">
    <property type="entry name" value="Fungal_trans"/>
    <property type="match status" value="1"/>
</dbReference>
<dbReference type="GO" id="GO:0000981">
    <property type="term" value="F:DNA-binding transcription factor activity, RNA polymerase II-specific"/>
    <property type="evidence" value="ECO:0007669"/>
    <property type="project" value="TreeGrafter"/>
</dbReference>
<dbReference type="SMART" id="SM00906">
    <property type="entry name" value="Fungal_trans"/>
    <property type="match status" value="1"/>
</dbReference>
<feature type="domain" description="Xylanolytic transcriptional activator regulatory" evidence="9">
    <location>
        <begin position="249"/>
        <end position="323"/>
    </location>
</feature>
<dbReference type="InterPro" id="IPR052202">
    <property type="entry name" value="Yeast_MetPath_Reg"/>
</dbReference>
<evidence type="ECO:0000256" key="2">
    <source>
        <dbReference type="ARBA" id="ARBA00022723"/>
    </source>
</evidence>
<dbReference type="PANTHER" id="PTHR47782:SF14">
    <property type="entry name" value="ZN(II)2CYS6 TRANSCRIPTION FACTOR (EUROFUNG)"/>
    <property type="match status" value="1"/>
</dbReference>
<dbReference type="Proteomes" id="UP000799778">
    <property type="component" value="Unassembled WGS sequence"/>
</dbReference>
<dbReference type="CDD" id="cd12148">
    <property type="entry name" value="fungal_TF_MHR"/>
    <property type="match status" value="1"/>
</dbReference>
<dbReference type="GO" id="GO:0008270">
    <property type="term" value="F:zinc ion binding"/>
    <property type="evidence" value="ECO:0007669"/>
    <property type="project" value="InterPro"/>
</dbReference>
<evidence type="ECO:0000256" key="7">
    <source>
        <dbReference type="ARBA" id="ARBA00023242"/>
    </source>
</evidence>